<dbReference type="InterPro" id="IPR000648">
    <property type="entry name" value="Oxysterol-bd"/>
</dbReference>
<dbReference type="InterPro" id="IPR018494">
    <property type="entry name" value="Oxysterol-bd_CS"/>
</dbReference>
<feature type="region of interest" description="Disordered" evidence="3">
    <location>
        <begin position="23"/>
        <end position="50"/>
    </location>
</feature>
<dbReference type="Proteomes" id="UP000187455">
    <property type="component" value="Unassembled WGS sequence"/>
</dbReference>
<dbReference type="PANTHER" id="PTHR10972">
    <property type="entry name" value="OXYSTEROL-BINDING PROTEIN-RELATED"/>
    <property type="match status" value="1"/>
</dbReference>
<dbReference type="PROSITE" id="PS01013">
    <property type="entry name" value="OSBP"/>
    <property type="match status" value="1"/>
</dbReference>
<dbReference type="Pfam" id="PF01237">
    <property type="entry name" value="Oxysterol_BP"/>
    <property type="match status" value="1"/>
</dbReference>
<accession>A0A1R0H753</accession>
<dbReference type="GO" id="GO:0005829">
    <property type="term" value="C:cytosol"/>
    <property type="evidence" value="ECO:0007669"/>
    <property type="project" value="TreeGrafter"/>
</dbReference>
<evidence type="ECO:0000313" key="5">
    <source>
        <dbReference type="Proteomes" id="UP000187455"/>
    </source>
</evidence>
<gene>
    <name evidence="4" type="ORF">AYI68_g903</name>
</gene>
<organism evidence="4 5">
    <name type="scientific">Smittium mucronatum</name>
    <dbReference type="NCBI Taxonomy" id="133383"/>
    <lineage>
        <taxon>Eukaryota</taxon>
        <taxon>Fungi</taxon>
        <taxon>Fungi incertae sedis</taxon>
        <taxon>Zoopagomycota</taxon>
        <taxon>Kickxellomycotina</taxon>
        <taxon>Harpellomycetes</taxon>
        <taxon>Harpellales</taxon>
        <taxon>Legeriomycetaceae</taxon>
        <taxon>Smittium</taxon>
    </lineage>
</organism>
<dbReference type="GO" id="GO:0016020">
    <property type="term" value="C:membrane"/>
    <property type="evidence" value="ECO:0007669"/>
    <property type="project" value="TreeGrafter"/>
</dbReference>
<dbReference type="SUPFAM" id="SSF144000">
    <property type="entry name" value="Oxysterol-binding protein-like"/>
    <property type="match status" value="1"/>
</dbReference>
<dbReference type="AlphaFoldDB" id="A0A1R0H753"/>
<feature type="non-terminal residue" evidence="4">
    <location>
        <position position="399"/>
    </location>
</feature>
<dbReference type="InterPro" id="IPR037239">
    <property type="entry name" value="OSBP_sf"/>
</dbReference>
<dbReference type="Gene3D" id="2.40.160.120">
    <property type="match status" value="1"/>
</dbReference>
<evidence type="ECO:0000256" key="2">
    <source>
        <dbReference type="RuleBase" id="RU003844"/>
    </source>
</evidence>
<dbReference type="PANTHER" id="PTHR10972:SF184">
    <property type="entry name" value="OXYSTEROL-BINDING PROTEIN HOMOLOG 4-RELATED"/>
    <property type="match status" value="1"/>
</dbReference>
<sequence length="399" mass="43794">MAVAKDSKTSPLSEQVSTLVLSENPDLSADSDLVPVSSDPKHPADTSSQGTSLLSYFKSLLTFKGDIFSLTSPSYLLSGQSLLELSTHWGDYIQLLLEITHDMAPREKVLYISRWMVSQFKGSYNPQPTLGSRPGGVKKPYNPILGEQFHATFPSQKHGDTILVCEQVSHHPPITAVYIYNEKEQIYCNGFFQQKVRFSGTSVKVDQFGHMTAIFKRTGDFFMMSLPDLVVSGLFSGNVFMETNGKSAIVSNLSSNTAMNFYKKPWLYGAYNKFDATIYSDLYQKTKAADSLKGLLSKGYNSNNIIPDYKAEGVWDGVSTLESFDNGDNDFDDASSGDKKALEKKKKKGVSKIKSSASGLLSLSKKSKDTQSVKSFDSRASSTPESFATASSSPTSRSL</sequence>
<dbReference type="Gene3D" id="1.10.287.2720">
    <property type="match status" value="1"/>
</dbReference>
<protein>
    <submittedName>
        <fullName evidence="4">Protein kes1</fullName>
    </submittedName>
</protein>
<dbReference type="EMBL" id="LSSL01000304">
    <property type="protein sequence ID" value="OLY84921.1"/>
    <property type="molecule type" value="Genomic_DNA"/>
</dbReference>
<reference evidence="4 5" key="1">
    <citation type="journal article" date="2016" name="Mol. Biol. Evol.">
        <title>Genome-Wide Survey of Gut Fungi (Harpellales) Reveals the First Horizontally Transferred Ubiquitin Gene from a Mosquito Host.</title>
        <authorList>
            <person name="Wang Y."/>
            <person name="White M.M."/>
            <person name="Kvist S."/>
            <person name="Moncalvo J.M."/>
        </authorList>
    </citation>
    <scope>NUCLEOTIDE SEQUENCE [LARGE SCALE GENOMIC DNA]</scope>
    <source>
        <strain evidence="4 5">ALG-7-W6</strain>
    </source>
</reference>
<proteinExistence type="inferred from homology"/>
<keyword evidence="5" id="KW-1185">Reference proteome</keyword>
<feature type="compositionally biased region" description="Polar residues" evidence="3">
    <location>
        <begin position="372"/>
        <end position="399"/>
    </location>
</feature>
<evidence type="ECO:0000256" key="1">
    <source>
        <dbReference type="ARBA" id="ARBA00008842"/>
    </source>
</evidence>
<evidence type="ECO:0000256" key="3">
    <source>
        <dbReference type="SAM" id="MobiDB-lite"/>
    </source>
</evidence>
<feature type="region of interest" description="Disordered" evidence="3">
    <location>
        <begin position="362"/>
        <end position="399"/>
    </location>
</feature>
<name>A0A1R0H753_9FUNG</name>
<dbReference type="STRING" id="133383.A0A1R0H753"/>
<comment type="caution">
    <text evidence="4">The sequence shown here is derived from an EMBL/GenBank/DDBJ whole genome shotgun (WGS) entry which is preliminary data.</text>
</comment>
<evidence type="ECO:0000313" key="4">
    <source>
        <dbReference type="EMBL" id="OLY84921.1"/>
    </source>
</evidence>
<dbReference type="OrthoDB" id="14833at2759"/>
<comment type="similarity">
    <text evidence="1 2">Belongs to the OSBP family.</text>
</comment>
<dbReference type="GO" id="GO:0008142">
    <property type="term" value="F:oxysterol binding"/>
    <property type="evidence" value="ECO:0007669"/>
    <property type="project" value="TreeGrafter"/>
</dbReference>